<dbReference type="RefSeq" id="WP_021761041.1">
    <property type="nucleotide sequence ID" value="NC_022444.1"/>
</dbReference>
<keyword evidence="3" id="KW-1185">Reference proteome</keyword>
<sequence length="61" mass="6485">MTDTRRLSPTDDDFEIEPAMDDSPGDAPHGGPSLSREEARAFVKSMNTLFAEGDSAEGGQA</sequence>
<dbReference type="STRING" id="1121448.DGI_2328"/>
<dbReference type="EMBL" id="CP006585">
    <property type="protein sequence ID" value="AGW14081.1"/>
    <property type="molecule type" value="Genomic_DNA"/>
</dbReference>
<reference evidence="3" key="2">
    <citation type="submission" date="2013-07" db="EMBL/GenBank/DDBJ databases">
        <authorList>
            <person name="Morais-Silva F.O."/>
            <person name="Rezende A.M."/>
            <person name="Pimentel C."/>
            <person name="Resende D.M."/>
            <person name="Santos C.I."/>
            <person name="Clemente C."/>
            <person name="de Oliveira L.M."/>
            <person name="da Silva S.M."/>
            <person name="Costa D.A."/>
            <person name="Varela-Raposo A."/>
            <person name="Horacio E.C.A."/>
            <person name="Matos M."/>
            <person name="Flores O."/>
            <person name="Ruiz J.C."/>
            <person name="Rodrigues-Pousada C."/>
        </authorList>
    </citation>
    <scope>NUCLEOTIDE SEQUENCE [LARGE SCALE GENOMIC DNA]</scope>
    <source>
        <strain evidence="3">ATCC 19364 / DSM 1382 / NCIMB 9332 / VKM B-1759</strain>
    </source>
</reference>
<protein>
    <submittedName>
        <fullName evidence="2">Uncharacterized protein</fullName>
    </submittedName>
</protein>
<evidence type="ECO:0000256" key="1">
    <source>
        <dbReference type="SAM" id="MobiDB-lite"/>
    </source>
</evidence>
<dbReference type="PATRIC" id="fig|1121448.10.peg.2281"/>
<dbReference type="AlphaFoldDB" id="T2GDA0"/>
<evidence type="ECO:0000313" key="3">
    <source>
        <dbReference type="Proteomes" id="UP000016587"/>
    </source>
</evidence>
<dbReference type="KEGG" id="dgg:DGI_2328"/>
<dbReference type="HOGENOM" id="CLU_2914929_0_0_7"/>
<gene>
    <name evidence="2" type="ORF">DGI_2328</name>
</gene>
<name>T2GDA0_MEGG1</name>
<accession>T2GDA0</accession>
<evidence type="ECO:0000313" key="2">
    <source>
        <dbReference type="EMBL" id="AGW14081.1"/>
    </source>
</evidence>
<feature type="compositionally biased region" description="Acidic residues" evidence="1">
    <location>
        <begin position="10"/>
        <end position="24"/>
    </location>
</feature>
<feature type="region of interest" description="Disordered" evidence="1">
    <location>
        <begin position="1"/>
        <end position="37"/>
    </location>
</feature>
<dbReference type="Proteomes" id="UP000016587">
    <property type="component" value="Chromosome"/>
</dbReference>
<reference evidence="2 3" key="1">
    <citation type="journal article" date="2013" name="J. Bacteriol.">
        <title>Roles of HynAB and Ech, the only two hydrogenases found in the model sulfate reducer Desulfovibrio gigas.</title>
        <authorList>
            <person name="Morais-Silva F.O."/>
            <person name="Santos C.I."/>
            <person name="Rodrigues R."/>
            <person name="Pereira I.A."/>
            <person name="Rodrigues-Pousada C."/>
        </authorList>
    </citation>
    <scope>NUCLEOTIDE SEQUENCE [LARGE SCALE GENOMIC DNA]</scope>
    <source>
        <strain evidence="3">ATCC 19364 / DSM 1382 / NCIMB 9332 / VKM B-1759</strain>
    </source>
</reference>
<proteinExistence type="predicted"/>
<organism evidence="2 3">
    <name type="scientific">Megalodesulfovibrio gigas (strain ATCC 19364 / DSM 1382 / NCIMB 9332 / VKM B-1759)</name>
    <name type="common">Desulfovibrio gigas</name>
    <dbReference type="NCBI Taxonomy" id="1121448"/>
    <lineage>
        <taxon>Bacteria</taxon>
        <taxon>Pseudomonadati</taxon>
        <taxon>Thermodesulfobacteriota</taxon>
        <taxon>Desulfovibrionia</taxon>
        <taxon>Desulfovibrionales</taxon>
        <taxon>Desulfovibrionaceae</taxon>
        <taxon>Megalodesulfovibrio</taxon>
    </lineage>
</organism>